<feature type="region of interest" description="Disordered" evidence="7">
    <location>
        <begin position="109"/>
        <end position="182"/>
    </location>
</feature>
<dbReference type="GO" id="GO:0005634">
    <property type="term" value="C:nucleus"/>
    <property type="evidence" value="ECO:0007669"/>
    <property type="project" value="TreeGrafter"/>
</dbReference>
<dbReference type="InterPro" id="IPR051430">
    <property type="entry name" value="Fungal_TF_Env_Response"/>
</dbReference>
<feature type="compositionally biased region" description="Low complexity" evidence="7">
    <location>
        <begin position="117"/>
        <end position="130"/>
    </location>
</feature>
<dbReference type="Gene3D" id="4.10.240.10">
    <property type="entry name" value="Zn(2)-C6 fungal-type DNA-binding domain"/>
    <property type="match status" value="1"/>
</dbReference>
<dbReference type="Proteomes" id="UP001147733">
    <property type="component" value="Unassembled WGS sequence"/>
</dbReference>
<evidence type="ECO:0000259" key="8">
    <source>
        <dbReference type="PROSITE" id="PS50048"/>
    </source>
</evidence>
<dbReference type="RefSeq" id="XP_056497278.1">
    <property type="nucleotide sequence ID" value="XM_056647513.1"/>
</dbReference>
<reference evidence="9" key="1">
    <citation type="submission" date="2022-11" db="EMBL/GenBank/DDBJ databases">
        <authorList>
            <person name="Petersen C."/>
        </authorList>
    </citation>
    <scope>NUCLEOTIDE SEQUENCE</scope>
    <source>
        <strain evidence="9">IBT 23319</strain>
    </source>
</reference>
<dbReference type="Pfam" id="PF04082">
    <property type="entry name" value="Fungal_trans"/>
    <property type="match status" value="1"/>
</dbReference>
<reference evidence="9" key="2">
    <citation type="journal article" date="2023" name="IMA Fungus">
        <title>Comparative genomic study of the Penicillium genus elucidates a diverse pangenome and 15 lateral gene transfer events.</title>
        <authorList>
            <person name="Petersen C."/>
            <person name="Sorensen T."/>
            <person name="Nielsen M.R."/>
            <person name="Sondergaard T.E."/>
            <person name="Sorensen J.L."/>
            <person name="Fitzpatrick D.A."/>
            <person name="Frisvad J.C."/>
            <person name="Nielsen K.L."/>
        </authorList>
    </citation>
    <scope>NUCLEOTIDE SEQUENCE</scope>
    <source>
        <strain evidence="9">IBT 23319</strain>
    </source>
</reference>
<evidence type="ECO:0000256" key="3">
    <source>
        <dbReference type="ARBA" id="ARBA00023015"/>
    </source>
</evidence>
<keyword evidence="2" id="KW-0862">Zinc</keyword>
<evidence type="ECO:0000256" key="6">
    <source>
        <dbReference type="ARBA" id="ARBA00023242"/>
    </source>
</evidence>
<dbReference type="PROSITE" id="PS00463">
    <property type="entry name" value="ZN2_CY6_FUNGAL_1"/>
    <property type="match status" value="1"/>
</dbReference>
<feature type="domain" description="Zn(2)-C6 fungal-type" evidence="8">
    <location>
        <begin position="20"/>
        <end position="51"/>
    </location>
</feature>
<sequence>MSDRQNSPPISRKRRRPALSCEQCRRRKVRCDRKMPCGPCQKVYGSMDCSYVHEGKAALKARHDGNRASENDSPHYSDLQQGTCDVHAGGAESARIAQMERTIQALQDRVQSLEQASQNSSHNPSSQSLSIGETVPSGPTRVNDSNRDLLRQDRQVASSRQDETRRSQTVIPPLMPRLKGSGEKTRLFGTTHWAIVFQQFHVLRQARSAATSSDGKQTDIGKLLKEARSLRRLIKGRQAPRLADPAPALLNDLPLREICDELVQHYLRTLGLIYRVLHIPKFYQEYERFWEDRTSASTGFVFKLLLILAIGSIFYCEPGPANELGIPVRRWVYAAQWWISGPFEKESKNLEGLQVHCLLLLCRQAYAIDKETNWTSAGTLIRQAIFQGLHRDPKNFPTLSVFDCELRRRIWGTIIEINIQLAIDAAMPPLLGLDDYDTLPPSNIEDEDFDQSTTSLPSPQPRGVYTNASLQIAMLESFPTRLRVLRMMNACTQEQSYEEALQLGNQLNASCKDLSHLFHTFTTRAGKRSLPPTRFHHRLLDTLLRRFALNLYRPFTIEAMHDARFYLTRKLSLESALVTVSYADAPSDAEDDLNAHRDFQRLSLSGAGLFKCYLSLDVMVVIGLELITQLEEEAASQPAGSDSFSIDAVDRLTQAARVPLVKALEKLMNHLYQGLAAGIPSMKRYCLLGGLLAQIQAIPRGEKTEWDDIREGFKETMLTCRDLLQQYIARDNNVAVDDGMLGTAADGVTGWTPESLMGSSLSSDFMIPDFGFEDLSFWDIPAFADPVSFDPQQLV</sequence>
<dbReference type="AlphaFoldDB" id="A0A9W9NLT8"/>
<proteinExistence type="predicted"/>
<accession>A0A9W9NLT8</accession>
<feature type="compositionally biased region" description="Basic and acidic residues" evidence="7">
    <location>
        <begin position="144"/>
        <end position="166"/>
    </location>
</feature>
<dbReference type="PANTHER" id="PTHR31944">
    <property type="entry name" value="HEME-RESPONSIVE ZINC FINGER TRANSCRIPTION FACTOR HAP1"/>
    <property type="match status" value="1"/>
</dbReference>
<keyword evidence="4" id="KW-0238">DNA-binding</keyword>
<feature type="region of interest" description="Disordered" evidence="7">
    <location>
        <begin position="62"/>
        <end position="81"/>
    </location>
</feature>
<gene>
    <name evidence="9" type="ORF">N7469_008595</name>
</gene>
<evidence type="ECO:0000256" key="1">
    <source>
        <dbReference type="ARBA" id="ARBA00022723"/>
    </source>
</evidence>
<dbReference type="GeneID" id="81386680"/>
<keyword evidence="6" id="KW-0539">Nucleus</keyword>
<evidence type="ECO:0000313" key="10">
    <source>
        <dbReference type="Proteomes" id="UP001147733"/>
    </source>
</evidence>
<dbReference type="GO" id="GO:0000978">
    <property type="term" value="F:RNA polymerase II cis-regulatory region sequence-specific DNA binding"/>
    <property type="evidence" value="ECO:0007669"/>
    <property type="project" value="TreeGrafter"/>
</dbReference>
<protein>
    <recommendedName>
        <fullName evidence="8">Zn(2)-C6 fungal-type domain-containing protein</fullName>
    </recommendedName>
</protein>
<dbReference type="SMART" id="SM00066">
    <property type="entry name" value="GAL4"/>
    <property type="match status" value="1"/>
</dbReference>
<dbReference type="GO" id="GO:0001228">
    <property type="term" value="F:DNA-binding transcription activator activity, RNA polymerase II-specific"/>
    <property type="evidence" value="ECO:0007669"/>
    <property type="project" value="TreeGrafter"/>
</dbReference>
<dbReference type="InterPro" id="IPR001138">
    <property type="entry name" value="Zn2Cys6_DnaBD"/>
</dbReference>
<keyword evidence="5" id="KW-0804">Transcription</keyword>
<evidence type="ECO:0000256" key="2">
    <source>
        <dbReference type="ARBA" id="ARBA00022833"/>
    </source>
</evidence>
<keyword evidence="1" id="KW-0479">Metal-binding</keyword>
<dbReference type="PANTHER" id="PTHR31944:SF129">
    <property type="entry name" value="ASPYRIDONES CLUSTER REGULATOR APDR-RELATED"/>
    <property type="match status" value="1"/>
</dbReference>
<keyword evidence="3" id="KW-0805">Transcription regulation</keyword>
<feature type="compositionally biased region" description="Basic and acidic residues" evidence="7">
    <location>
        <begin position="62"/>
        <end position="75"/>
    </location>
</feature>
<evidence type="ECO:0000256" key="4">
    <source>
        <dbReference type="ARBA" id="ARBA00023125"/>
    </source>
</evidence>
<evidence type="ECO:0000256" key="5">
    <source>
        <dbReference type="ARBA" id="ARBA00023163"/>
    </source>
</evidence>
<evidence type="ECO:0000313" key="9">
    <source>
        <dbReference type="EMBL" id="KAJ5222355.1"/>
    </source>
</evidence>
<name>A0A9W9NLT8_PENCI</name>
<comment type="caution">
    <text evidence="9">The sequence shown here is derived from an EMBL/GenBank/DDBJ whole genome shotgun (WGS) entry which is preliminary data.</text>
</comment>
<dbReference type="InterPro" id="IPR007219">
    <property type="entry name" value="XnlR_reg_dom"/>
</dbReference>
<dbReference type="OrthoDB" id="4337792at2759"/>
<dbReference type="GO" id="GO:0006351">
    <property type="term" value="P:DNA-templated transcription"/>
    <property type="evidence" value="ECO:0007669"/>
    <property type="project" value="InterPro"/>
</dbReference>
<dbReference type="Pfam" id="PF00172">
    <property type="entry name" value="Zn_clus"/>
    <property type="match status" value="1"/>
</dbReference>
<dbReference type="GO" id="GO:0008270">
    <property type="term" value="F:zinc ion binding"/>
    <property type="evidence" value="ECO:0007669"/>
    <property type="project" value="InterPro"/>
</dbReference>
<keyword evidence="10" id="KW-1185">Reference proteome</keyword>
<evidence type="ECO:0000256" key="7">
    <source>
        <dbReference type="SAM" id="MobiDB-lite"/>
    </source>
</evidence>
<dbReference type="EMBL" id="JAPQKT010000008">
    <property type="protein sequence ID" value="KAJ5222355.1"/>
    <property type="molecule type" value="Genomic_DNA"/>
</dbReference>
<dbReference type="SUPFAM" id="SSF57701">
    <property type="entry name" value="Zn2/Cys6 DNA-binding domain"/>
    <property type="match status" value="1"/>
</dbReference>
<organism evidence="9 10">
    <name type="scientific">Penicillium citrinum</name>
    <dbReference type="NCBI Taxonomy" id="5077"/>
    <lineage>
        <taxon>Eukaryota</taxon>
        <taxon>Fungi</taxon>
        <taxon>Dikarya</taxon>
        <taxon>Ascomycota</taxon>
        <taxon>Pezizomycotina</taxon>
        <taxon>Eurotiomycetes</taxon>
        <taxon>Eurotiomycetidae</taxon>
        <taxon>Eurotiales</taxon>
        <taxon>Aspergillaceae</taxon>
        <taxon>Penicillium</taxon>
    </lineage>
</organism>
<dbReference type="CDD" id="cd12148">
    <property type="entry name" value="fungal_TF_MHR"/>
    <property type="match status" value="1"/>
</dbReference>
<dbReference type="InterPro" id="IPR036864">
    <property type="entry name" value="Zn2-C6_fun-type_DNA-bd_sf"/>
</dbReference>
<dbReference type="PROSITE" id="PS50048">
    <property type="entry name" value="ZN2_CY6_FUNGAL_2"/>
    <property type="match status" value="1"/>
</dbReference>
<dbReference type="SMART" id="SM00906">
    <property type="entry name" value="Fungal_trans"/>
    <property type="match status" value="1"/>
</dbReference>
<dbReference type="CDD" id="cd00067">
    <property type="entry name" value="GAL4"/>
    <property type="match status" value="1"/>
</dbReference>